<keyword evidence="4" id="KW-0175">Coiled coil</keyword>
<dbReference type="InterPro" id="IPR029016">
    <property type="entry name" value="GAF-like_dom_sf"/>
</dbReference>
<dbReference type="Gene3D" id="3.30.450.40">
    <property type="match status" value="1"/>
</dbReference>
<dbReference type="Proteomes" id="UP000295729">
    <property type="component" value="Unassembled WGS sequence"/>
</dbReference>
<comment type="catalytic activity">
    <reaction evidence="1">
        <text>ATP + protein L-histidine = ADP + protein N-phospho-L-histidine.</text>
        <dbReference type="EC" id="2.7.13.3"/>
    </reaction>
</comment>
<reference evidence="6 7" key="1">
    <citation type="submission" date="2019-03" db="EMBL/GenBank/DDBJ databases">
        <title>Genomic Encyclopedia of Type Strains, Phase IV (KMG-IV): sequencing the most valuable type-strain genomes for metagenomic binning, comparative biology and taxonomic classification.</title>
        <authorList>
            <person name="Goeker M."/>
        </authorList>
    </citation>
    <scope>NUCLEOTIDE SEQUENCE [LARGE SCALE GENOMIC DNA]</scope>
    <source>
        <strain evidence="6 7">DSM 5604</strain>
    </source>
</reference>
<dbReference type="SUPFAM" id="SSF55874">
    <property type="entry name" value="ATPase domain of HSP90 chaperone/DNA topoisomerase II/histidine kinase"/>
    <property type="match status" value="1"/>
</dbReference>
<dbReference type="Gene3D" id="1.10.287.130">
    <property type="match status" value="1"/>
</dbReference>
<dbReference type="SMART" id="SM00065">
    <property type="entry name" value="GAF"/>
    <property type="match status" value="1"/>
</dbReference>
<name>A0A4R6X2V2_9GAMM</name>
<evidence type="ECO:0000256" key="2">
    <source>
        <dbReference type="ARBA" id="ARBA00012438"/>
    </source>
</evidence>
<dbReference type="GO" id="GO:0000155">
    <property type="term" value="F:phosphorelay sensor kinase activity"/>
    <property type="evidence" value="ECO:0007669"/>
    <property type="project" value="InterPro"/>
</dbReference>
<dbReference type="Pfam" id="PF01590">
    <property type="entry name" value="GAF"/>
    <property type="match status" value="1"/>
</dbReference>
<sequence length="457" mass="50639">MNIELENILLRVSQSEYIDDGDLDRAARLILDCVIEGLGVNRTGIWLLGEDNESIVCKLLIDVHNNTEVEDIVLTRADFPTYFKALDEERAIRISNALTDPVTAEFIDSYLKPLGIGSMLDTPIRHRGKMIGIICTEGNEQDRDWTDDEATFSGALSDLYGRAISSAQRAELEQALREANAELEGKVIERTQELNQTLDELKNTQAHLIETEKMAALGGLVSGVAHEVNTPLGVAITSLSHIKEEVDRLRKDYEQGNLDENSFTNFLSEFDSAHMIARSNMDRAAKLVSDFKKTAVGQSSSVVEKVVLKESIDALLTSLNPMYKNRNVQIFTTIPDELSLVTYSGAIDQVITNLVSNSCTHGFKGNDRDYEIYISAKQSGNGIILDYRDNGMGMDEEVARRVFEPFYTTNRANGGSGLGMSITFNLITQKLGGEIRLEPSSQNGVHFQIKLPLEHAA</sequence>
<dbReference type="SMART" id="SM00387">
    <property type="entry name" value="HATPase_c"/>
    <property type="match status" value="1"/>
</dbReference>
<dbReference type="InterPro" id="IPR005467">
    <property type="entry name" value="His_kinase_dom"/>
</dbReference>
<dbReference type="CDD" id="cd00075">
    <property type="entry name" value="HATPase"/>
    <property type="match status" value="1"/>
</dbReference>
<dbReference type="AlphaFoldDB" id="A0A4R6X2V2"/>
<dbReference type="PANTHER" id="PTHR43065">
    <property type="entry name" value="SENSOR HISTIDINE KINASE"/>
    <property type="match status" value="1"/>
</dbReference>
<dbReference type="InterPro" id="IPR004358">
    <property type="entry name" value="Sig_transdc_His_kin-like_C"/>
</dbReference>
<dbReference type="SUPFAM" id="SSF55781">
    <property type="entry name" value="GAF domain-like"/>
    <property type="match status" value="1"/>
</dbReference>
<comment type="caution">
    <text evidence="6">The sequence shown here is derived from an EMBL/GenBank/DDBJ whole genome shotgun (WGS) entry which is preliminary data.</text>
</comment>
<keyword evidence="6" id="KW-0418">Kinase</keyword>
<evidence type="ECO:0000256" key="1">
    <source>
        <dbReference type="ARBA" id="ARBA00000085"/>
    </source>
</evidence>
<dbReference type="EC" id="2.7.13.3" evidence="2"/>
<keyword evidence="7" id="KW-1185">Reference proteome</keyword>
<dbReference type="InterPro" id="IPR003594">
    <property type="entry name" value="HATPase_dom"/>
</dbReference>
<protein>
    <recommendedName>
        <fullName evidence="2">histidine kinase</fullName>
        <ecNumber evidence="2">2.7.13.3</ecNumber>
    </recommendedName>
</protein>
<dbReference type="InterPro" id="IPR036097">
    <property type="entry name" value="HisK_dim/P_sf"/>
</dbReference>
<evidence type="ECO:0000256" key="3">
    <source>
        <dbReference type="ARBA" id="ARBA00022553"/>
    </source>
</evidence>
<dbReference type="PROSITE" id="PS50109">
    <property type="entry name" value="HIS_KIN"/>
    <property type="match status" value="1"/>
</dbReference>
<dbReference type="PRINTS" id="PR00344">
    <property type="entry name" value="BCTRLSENSOR"/>
</dbReference>
<dbReference type="Pfam" id="PF02518">
    <property type="entry name" value="HATPase_c"/>
    <property type="match status" value="1"/>
</dbReference>
<proteinExistence type="predicted"/>
<feature type="domain" description="Histidine kinase" evidence="5">
    <location>
        <begin position="223"/>
        <end position="455"/>
    </location>
</feature>
<dbReference type="EMBL" id="SNZA01000006">
    <property type="protein sequence ID" value="TDR06389.1"/>
    <property type="molecule type" value="Genomic_DNA"/>
</dbReference>
<dbReference type="InterPro" id="IPR003018">
    <property type="entry name" value="GAF"/>
</dbReference>
<evidence type="ECO:0000313" key="6">
    <source>
        <dbReference type="EMBL" id="TDR06389.1"/>
    </source>
</evidence>
<evidence type="ECO:0000313" key="7">
    <source>
        <dbReference type="Proteomes" id="UP000295729"/>
    </source>
</evidence>
<gene>
    <name evidence="6" type="ORF">C8D85_3321</name>
</gene>
<dbReference type="InterPro" id="IPR036890">
    <property type="entry name" value="HATPase_C_sf"/>
</dbReference>
<evidence type="ECO:0000256" key="4">
    <source>
        <dbReference type="SAM" id="Coils"/>
    </source>
</evidence>
<evidence type="ECO:0000259" key="5">
    <source>
        <dbReference type="PROSITE" id="PS50109"/>
    </source>
</evidence>
<dbReference type="SUPFAM" id="SSF47384">
    <property type="entry name" value="Homodimeric domain of signal transducing histidine kinase"/>
    <property type="match status" value="1"/>
</dbReference>
<keyword evidence="3" id="KW-0597">Phosphoprotein</keyword>
<keyword evidence="6" id="KW-0808">Transferase</keyword>
<dbReference type="InterPro" id="IPR003661">
    <property type="entry name" value="HisK_dim/P_dom"/>
</dbReference>
<feature type="coiled-coil region" evidence="4">
    <location>
        <begin position="162"/>
        <end position="211"/>
    </location>
</feature>
<accession>A0A4R6X2V2</accession>
<dbReference type="CDD" id="cd00082">
    <property type="entry name" value="HisKA"/>
    <property type="match status" value="1"/>
</dbReference>
<dbReference type="Gene3D" id="3.30.565.10">
    <property type="entry name" value="Histidine kinase-like ATPase, C-terminal domain"/>
    <property type="match status" value="1"/>
</dbReference>
<organism evidence="6 7">
    <name type="scientific">Marinomonas communis</name>
    <dbReference type="NCBI Taxonomy" id="28254"/>
    <lineage>
        <taxon>Bacteria</taxon>
        <taxon>Pseudomonadati</taxon>
        <taxon>Pseudomonadota</taxon>
        <taxon>Gammaproteobacteria</taxon>
        <taxon>Oceanospirillales</taxon>
        <taxon>Oceanospirillaceae</taxon>
        <taxon>Marinomonas</taxon>
    </lineage>
</organism>
<dbReference type="RefSeq" id="WP_162847615.1">
    <property type="nucleotide sequence ID" value="NZ_SNZA01000006.1"/>
</dbReference>